<gene>
    <name evidence="2" type="ORF">GPM918_LOCUS233</name>
    <name evidence="3" type="ORF">SRO942_LOCUS234</name>
</gene>
<reference evidence="2" key="1">
    <citation type="submission" date="2021-02" db="EMBL/GenBank/DDBJ databases">
        <authorList>
            <person name="Nowell W R."/>
        </authorList>
    </citation>
    <scope>NUCLEOTIDE SEQUENCE</scope>
</reference>
<keyword evidence="4" id="KW-1185">Reference proteome</keyword>
<comment type="caution">
    <text evidence="2">The sequence shown here is derived from an EMBL/GenBank/DDBJ whole genome shotgun (WGS) entry which is preliminary data.</text>
</comment>
<proteinExistence type="predicted"/>
<dbReference type="EMBL" id="CAJOBC010000015">
    <property type="protein sequence ID" value="CAF3518702.1"/>
    <property type="molecule type" value="Genomic_DNA"/>
</dbReference>
<evidence type="ECO:0000313" key="2">
    <source>
        <dbReference type="EMBL" id="CAF0740446.1"/>
    </source>
</evidence>
<accession>A0A813NIW3</accession>
<organism evidence="2 4">
    <name type="scientific">Didymodactylos carnosus</name>
    <dbReference type="NCBI Taxonomy" id="1234261"/>
    <lineage>
        <taxon>Eukaryota</taxon>
        <taxon>Metazoa</taxon>
        <taxon>Spiralia</taxon>
        <taxon>Gnathifera</taxon>
        <taxon>Rotifera</taxon>
        <taxon>Eurotatoria</taxon>
        <taxon>Bdelloidea</taxon>
        <taxon>Philodinida</taxon>
        <taxon>Philodinidae</taxon>
        <taxon>Didymodactylos</taxon>
    </lineage>
</organism>
<dbReference type="OrthoDB" id="9993557at2759"/>
<dbReference type="Proteomes" id="UP000663829">
    <property type="component" value="Unassembled WGS sequence"/>
</dbReference>
<name>A0A813NIW3_9BILA</name>
<dbReference type="AlphaFoldDB" id="A0A813NIW3"/>
<feature type="region of interest" description="Disordered" evidence="1">
    <location>
        <begin position="90"/>
        <end position="123"/>
    </location>
</feature>
<protein>
    <submittedName>
        <fullName evidence="2">Uncharacterized protein</fullName>
    </submittedName>
</protein>
<dbReference type="EMBL" id="CAJNOQ010000015">
    <property type="protein sequence ID" value="CAF0740446.1"/>
    <property type="molecule type" value="Genomic_DNA"/>
</dbReference>
<evidence type="ECO:0000313" key="4">
    <source>
        <dbReference type="Proteomes" id="UP000663829"/>
    </source>
</evidence>
<feature type="compositionally biased region" description="Polar residues" evidence="1">
    <location>
        <begin position="90"/>
        <end position="116"/>
    </location>
</feature>
<dbReference type="Proteomes" id="UP000681722">
    <property type="component" value="Unassembled WGS sequence"/>
</dbReference>
<sequence length="262" mass="30029">MKSTADQRKNMNALSNCSVLNSTKLFFKDENDTYSQQPNIRERTLSEENHFYKVPRLSENGDNEDVVIVPTVKPVRRRVAKKTTVTKLLPSSSRSIKGNQSLTARSRVQTPSQTTARSDDYEQEIDGDYNEYEEDEDDTPRSQQILSSDEGFGLCRIPVPPLLPTFSDKIKHNLMIGDPDPIMNELIREAADFYMNVYPQLTHGVEYKKIGIALINEYPCLACDDTINPHGLITSRLSARIRNVRRKMRTREMKYAVRGTMY</sequence>
<evidence type="ECO:0000313" key="3">
    <source>
        <dbReference type="EMBL" id="CAF3518702.1"/>
    </source>
</evidence>
<evidence type="ECO:0000256" key="1">
    <source>
        <dbReference type="SAM" id="MobiDB-lite"/>
    </source>
</evidence>